<evidence type="ECO:0000313" key="1">
    <source>
        <dbReference type="EMBL" id="GAG06139.1"/>
    </source>
</evidence>
<organism evidence="1">
    <name type="scientific">marine sediment metagenome</name>
    <dbReference type="NCBI Taxonomy" id="412755"/>
    <lineage>
        <taxon>unclassified sequences</taxon>
        <taxon>metagenomes</taxon>
        <taxon>ecological metagenomes</taxon>
    </lineage>
</organism>
<protein>
    <submittedName>
        <fullName evidence="1">Uncharacterized protein</fullName>
    </submittedName>
</protein>
<accession>X0UK06</accession>
<sequence>VERYYLHPNEKDYGIKLYAFENTVLTEMREIPYTLTIQREVKINGETVNKEIVHKGFIPLTNRVTKKIVSKPYQPQYPVFEK</sequence>
<comment type="caution">
    <text evidence="1">The sequence shown here is derived from an EMBL/GenBank/DDBJ whole genome shotgun (WGS) entry which is preliminary data.</text>
</comment>
<reference evidence="1" key="1">
    <citation type="journal article" date="2014" name="Front. Microbiol.">
        <title>High frequency of phylogenetically diverse reductive dehalogenase-homologous genes in deep subseafloor sedimentary metagenomes.</title>
        <authorList>
            <person name="Kawai M."/>
            <person name="Futagami T."/>
            <person name="Toyoda A."/>
            <person name="Takaki Y."/>
            <person name="Nishi S."/>
            <person name="Hori S."/>
            <person name="Arai W."/>
            <person name="Tsubouchi T."/>
            <person name="Morono Y."/>
            <person name="Uchiyama I."/>
            <person name="Ito T."/>
            <person name="Fujiyama A."/>
            <person name="Inagaki F."/>
            <person name="Takami H."/>
        </authorList>
    </citation>
    <scope>NUCLEOTIDE SEQUENCE</scope>
    <source>
        <strain evidence="1">Expedition CK06-06</strain>
    </source>
</reference>
<feature type="non-terminal residue" evidence="1">
    <location>
        <position position="1"/>
    </location>
</feature>
<gene>
    <name evidence="1" type="ORF">S01H1_36646</name>
</gene>
<dbReference type="EMBL" id="BARS01022971">
    <property type="protein sequence ID" value="GAG06139.1"/>
    <property type="molecule type" value="Genomic_DNA"/>
</dbReference>
<proteinExistence type="predicted"/>
<name>X0UK06_9ZZZZ</name>
<dbReference type="AlphaFoldDB" id="X0UK06"/>